<dbReference type="Gene3D" id="1.10.10.60">
    <property type="entry name" value="Homeodomain-like"/>
    <property type="match status" value="2"/>
</dbReference>
<keyword evidence="3" id="KW-0804">Transcription</keyword>
<dbReference type="PRINTS" id="PR00032">
    <property type="entry name" value="HTHARAC"/>
</dbReference>
<dbReference type="GO" id="GO:0003700">
    <property type="term" value="F:DNA-binding transcription factor activity"/>
    <property type="evidence" value="ECO:0007669"/>
    <property type="project" value="InterPro"/>
</dbReference>
<dbReference type="PROSITE" id="PS01124">
    <property type="entry name" value="HTH_ARAC_FAMILY_2"/>
    <property type="match status" value="1"/>
</dbReference>
<dbReference type="InterPro" id="IPR018062">
    <property type="entry name" value="HTH_AraC-typ_CS"/>
</dbReference>
<dbReference type="AlphaFoldDB" id="A0A2Z5Y0V8"/>
<evidence type="ECO:0000256" key="1">
    <source>
        <dbReference type="ARBA" id="ARBA00023015"/>
    </source>
</evidence>
<dbReference type="SMART" id="SM00342">
    <property type="entry name" value="HTH_ARAC"/>
    <property type="match status" value="1"/>
</dbReference>
<gene>
    <name evidence="5" type="ORF">DAT561_0367</name>
</gene>
<dbReference type="Pfam" id="PF12833">
    <property type="entry name" value="HTH_18"/>
    <property type="match status" value="1"/>
</dbReference>
<dbReference type="InterPro" id="IPR037923">
    <property type="entry name" value="HTH-like"/>
</dbReference>
<dbReference type="PROSITE" id="PS00041">
    <property type="entry name" value="HTH_ARAC_FAMILY_1"/>
    <property type="match status" value="1"/>
</dbReference>
<dbReference type="EMBL" id="AP018492">
    <property type="protein sequence ID" value="BBC60505.1"/>
    <property type="molecule type" value="Genomic_DNA"/>
</dbReference>
<dbReference type="InterPro" id="IPR020449">
    <property type="entry name" value="Tscrpt_reg_AraC-type_HTH"/>
</dbReference>
<dbReference type="InterPro" id="IPR009057">
    <property type="entry name" value="Homeodomain-like_sf"/>
</dbReference>
<evidence type="ECO:0000313" key="6">
    <source>
        <dbReference type="Proteomes" id="UP000269226"/>
    </source>
</evidence>
<protein>
    <submittedName>
        <fullName evidence="5">Transcriptional regulator, AraC family</fullName>
    </submittedName>
</protein>
<dbReference type="PANTHER" id="PTHR43280:SF2">
    <property type="entry name" value="HTH-TYPE TRANSCRIPTIONAL REGULATOR EXSA"/>
    <property type="match status" value="1"/>
</dbReference>
<dbReference type="Proteomes" id="UP000269226">
    <property type="component" value="Chromosome"/>
</dbReference>
<reference evidence="5 6" key="1">
    <citation type="submission" date="2018-01" db="EMBL/GenBank/DDBJ databases">
        <title>Whole genome sequence of Melissococcus plutonius DAT561.</title>
        <authorList>
            <person name="Okumura K."/>
            <person name="Takamatsu D."/>
            <person name="Okura M."/>
        </authorList>
    </citation>
    <scope>NUCLEOTIDE SEQUENCE [LARGE SCALE GENOMIC DNA]</scope>
    <source>
        <strain evidence="5 6">DAT561</strain>
    </source>
</reference>
<evidence type="ECO:0000256" key="2">
    <source>
        <dbReference type="ARBA" id="ARBA00023125"/>
    </source>
</evidence>
<name>A0A2Z5Y0V8_9ENTE</name>
<proteinExistence type="predicted"/>
<keyword evidence="1" id="KW-0805">Transcription regulation</keyword>
<evidence type="ECO:0000256" key="3">
    <source>
        <dbReference type="ARBA" id="ARBA00023163"/>
    </source>
</evidence>
<keyword evidence="2" id="KW-0238">DNA-binding</keyword>
<feature type="domain" description="HTH araC/xylS-type" evidence="4">
    <location>
        <begin position="187"/>
        <end position="285"/>
    </location>
</feature>
<evidence type="ECO:0000313" key="5">
    <source>
        <dbReference type="EMBL" id="BBC60505.1"/>
    </source>
</evidence>
<dbReference type="SUPFAM" id="SSF46689">
    <property type="entry name" value="Homeodomain-like"/>
    <property type="match status" value="1"/>
</dbReference>
<dbReference type="PANTHER" id="PTHR43280">
    <property type="entry name" value="ARAC-FAMILY TRANSCRIPTIONAL REGULATOR"/>
    <property type="match status" value="1"/>
</dbReference>
<dbReference type="Gene3D" id="2.60.120.280">
    <property type="entry name" value="Regulatory protein AraC"/>
    <property type="match status" value="1"/>
</dbReference>
<dbReference type="Pfam" id="PF02311">
    <property type="entry name" value="AraC_binding"/>
    <property type="match status" value="1"/>
</dbReference>
<dbReference type="InterPro" id="IPR003313">
    <property type="entry name" value="AraC-bd"/>
</dbReference>
<organism evidence="5 6">
    <name type="scientific">Melissococcus plutonius</name>
    <dbReference type="NCBI Taxonomy" id="33970"/>
    <lineage>
        <taxon>Bacteria</taxon>
        <taxon>Bacillati</taxon>
        <taxon>Bacillota</taxon>
        <taxon>Bacilli</taxon>
        <taxon>Lactobacillales</taxon>
        <taxon>Enterococcaceae</taxon>
        <taxon>Melissococcus</taxon>
    </lineage>
</organism>
<dbReference type="InterPro" id="IPR018060">
    <property type="entry name" value="HTH_AraC"/>
</dbReference>
<accession>A0A2Z5Y0V8</accession>
<dbReference type="SUPFAM" id="SSF51215">
    <property type="entry name" value="Regulatory protein AraC"/>
    <property type="match status" value="1"/>
</dbReference>
<dbReference type="GO" id="GO:0043565">
    <property type="term" value="F:sequence-specific DNA binding"/>
    <property type="evidence" value="ECO:0007669"/>
    <property type="project" value="InterPro"/>
</dbReference>
<evidence type="ECO:0000259" key="4">
    <source>
        <dbReference type="PROSITE" id="PS01124"/>
    </source>
</evidence>
<sequence length="286" mass="34002">MINYWERGDHSWSEDSLRFIHTPTQKSQELFYYIQEIGHFKARKPYYTERANLPSFLIKYTLSGTGTLIYNENHYSIKPGDIFFIDCQQYQYYKTTSEKPWEMCWLHFNGANTQAFYQEFIKNGTNVFHTNNNHIYLIIQNLLRLEHGQSAQTDFLVSLSIHELLNELIIQKQELDFKTKDIPTYIVCLKDYLDVHFKDKITLMKLEKQYNINKYQLTKEFSRYIGIPPIEYHIANKITYSKDLLRSSDATIKMIALEIGIENVAYFSRLFKQKTGLTPSQYRKIG</sequence>